<comment type="caution">
    <text evidence="2">The sequence shown here is derived from an EMBL/GenBank/DDBJ whole genome shotgun (WGS) entry which is preliminary data.</text>
</comment>
<organism evidence="2 3">
    <name type="scientific">Arctia plantaginis</name>
    <name type="common">Wood tiger moth</name>
    <name type="synonym">Phalaena plantaginis</name>
    <dbReference type="NCBI Taxonomy" id="874455"/>
    <lineage>
        <taxon>Eukaryota</taxon>
        <taxon>Metazoa</taxon>
        <taxon>Ecdysozoa</taxon>
        <taxon>Arthropoda</taxon>
        <taxon>Hexapoda</taxon>
        <taxon>Insecta</taxon>
        <taxon>Pterygota</taxon>
        <taxon>Neoptera</taxon>
        <taxon>Endopterygota</taxon>
        <taxon>Lepidoptera</taxon>
        <taxon>Glossata</taxon>
        <taxon>Ditrysia</taxon>
        <taxon>Noctuoidea</taxon>
        <taxon>Erebidae</taxon>
        <taxon>Arctiinae</taxon>
        <taxon>Arctia</taxon>
    </lineage>
</organism>
<name>A0A8S0YNP9_ARCPL</name>
<evidence type="ECO:0000256" key="1">
    <source>
        <dbReference type="SAM" id="MobiDB-lite"/>
    </source>
</evidence>
<proteinExistence type="predicted"/>
<dbReference type="OrthoDB" id="6924245at2759"/>
<reference evidence="2 3" key="1">
    <citation type="submission" date="2020-04" db="EMBL/GenBank/DDBJ databases">
        <authorList>
            <person name="Wallbank WR R."/>
            <person name="Pardo Diaz C."/>
            <person name="Kozak K."/>
            <person name="Martin S."/>
            <person name="Jiggins C."/>
            <person name="Moest M."/>
            <person name="Warren A I."/>
            <person name="Byers J.R.P. K."/>
            <person name="Montejo-Kovacevich G."/>
            <person name="Yen C E."/>
        </authorList>
    </citation>
    <scope>NUCLEOTIDE SEQUENCE [LARGE SCALE GENOMIC DNA]</scope>
</reference>
<feature type="region of interest" description="Disordered" evidence="1">
    <location>
        <begin position="121"/>
        <end position="144"/>
    </location>
</feature>
<evidence type="ECO:0000313" key="3">
    <source>
        <dbReference type="Proteomes" id="UP000494256"/>
    </source>
</evidence>
<evidence type="ECO:0000313" key="2">
    <source>
        <dbReference type="EMBL" id="CAB3220047.1"/>
    </source>
</evidence>
<sequence length="144" mass="16286">MEQRGGVSRSEEGQADYFMLHNRRCMWNSECYTTAPLTTAINMFNLCTEPKGNVAATVPALAALPAPWSSGGGRSRLSAVAEIPRYHPRYRLIIRYKAYRFDYESAYLLDDSLQSTQRWRNTAHTRPSGPLSHPRVRCTMRSGG</sequence>
<gene>
    <name evidence="2" type="ORF">APLA_LOCUS147</name>
</gene>
<dbReference type="AlphaFoldDB" id="A0A8S0YNP9"/>
<accession>A0A8S0YNP9</accession>
<dbReference type="EMBL" id="CADEBD010000034">
    <property type="protein sequence ID" value="CAB3220047.1"/>
    <property type="molecule type" value="Genomic_DNA"/>
</dbReference>
<dbReference type="Proteomes" id="UP000494256">
    <property type="component" value="Unassembled WGS sequence"/>
</dbReference>
<protein>
    <submittedName>
        <fullName evidence="2">Uncharacterized protein</fullName>
    </submittedName>
</protein>